<evidence type="ECO:0000256" key="6">
    <source>
        <dbReference type="ARBA" id="ARBA00023251"/>
    </source>
</evidence>
<keyword evidence="10" id="KW-1185">Reference proteome</keyword>
<dbReference type="GO" id="GO:0005524">
    <property type="term" value="F:ATP binding"/>
    <property type="evidence" value="ECO:0007669"/>
    <property type="project" value="UniProtKB-KW"/>
</dbReference>
<dbReference type="PROSITE" id="PS00211">
    <property type="entry name" value="ABC_TRANSPORTER_1"/>
    <property type="match status" value="1"/>
</dbReference>
<proteinExistence type="inferred from homology"/>
<dbReference type="STRING" id="592050.SAMN05421875_12629"/>
<comment type="similarity">
    <text evidence="7">Belongs to the ABC transporter superfamily. Macrolide exporter (TC 3.A.1.122) family.</text>
</comment>
<dbReference type="InterPro" id="IPR017871">
    <property type="entry name" value="ABC_transporter-like_CS"/>
</dbReference>
<keyword evidence="5" id="KW-0812">Transmembrane</keyword>
<evidence type="ECO:0000256" key="5">
    <source>
        <dbReference type="ARBA" id="ARBA00022989"/>
    </source>
</evidence>
<keyword evidence="4 9" id="KW-0067">ATP-binding</keyword>
<keyword evidence="1" id="KW-0813">Transport</keyword>
<evidence type="ECO:0000256" key="7">
    <source>
        <dbReference type="ARBA" id="ARBA00038388"/>
    </source>
</evidence>
<accession>A0A1H4DMQ1</accession>
<dbReference type="CDD" id="cd03255">
    <property type="entry name" value="ABC_MJ0796_LolCDE_FtsE"/>
    <property type="match status" value="1"/>
</dbReference>
<dbReference type="InterPro" id="IPR003439">
    <property type="entry name" value="ABC_transporter-like_ATP-bd"/>
</dbReference>
<feature type="domain" description="ABC transporter" evidence="8">
    <location>
        <begin position="22"/>
        <end position="261"/>
    </location>
</feature>
<dbReference type="Gene3D" id="3.40.50.300">
    <property type="entry name" value="P-loop containing nucleotide triphosphate hydrolases"/>
    <property type="match status" value="1"/>
</dbReference>
<gene>
    <name evidence="9" type="ORF">SAMN05421875_12629</name>
</gene>
<dbReference type="PROSITE" id="PS50893">
    <property type="entry name" value="ABC_TRANSPORTER_2"/>
    <property type="match status" value="1"/>
</dbReference>
<dbReference type="SMART" id="SM00382">
    <property type="entry name" value="AAA"/>
    <property type="match status" value="1"/>
</dbReference>
<dbReference type="GO" id="GO:0098796">
    <property type="term" value="C:membrane protein complex"/>
    <property type="evidence" value="ECO:0007669"/>
    <property type="project" value="UniProtKB-ARBA"/>
</dbReference>
<evidence type="ECO:0000259" key="8">
    <source>
        <dbReference type="PROSITE" id="PS50893"/>
    </source>
</evidence>
<dbReference type="PANTHER" id="PTHR42798">
    <property type="entry name" value="LIPOPROTEIN-RELEASING SYSTEM ATP-BINDING PROTEIN LOLD"/>
    <property type="match status" value="1"/>
</dbReference>
<dbReference type="InterPro" id="IPR027417">
    <property type="entry name" value="P-loop_NTPase"/>
</dbReference>
<evidence type="ECO:0000256" key="4">
    <source>
        <dbReference type="ARBA" id="ARBA00022840"/>
    </source>
</evidence>
<dbReference type="EMBL" id="FNQJ01000026">
    <property type="protein sequence ID" value="SEA73887.1"/>
    <property type="molecule type" value="Genomic_DNA"/>
</dbReference>
<dbReference type="SUPFAM" id="SSF52540">
    <property type="entry name" value="P-loop containing nucleoside triphosphate hydrolases"/>
    <property type="match status" value="1"/>
</dbReference>
<evidence type="ECO:0000313" key="10">
    <source>
        <dbReference type="Proteomes" id="UP000199002"/>
    </source>
</evidence>
<keyword evidence="6" id="KW-0046">Antibiotic resistance</keyword>
<dbReference type="GeneID" id="34235096"/>
<dbReference type="FunFam" id="3.40.50.300:FF:000032">
    <property type="entry name" value="Export ABC transporter ATP-binding protein"/>
    <property type="match status" value="1"/>
</dbReference>
<dbReference type="Proteomes" id="UP000199002">
    <property type="component" value="Unassembled WGS sequence"/>
</dbReference>
<evidence type="ECO:0000313" key="9">
    <source>
        <dbReference type="EMBL" id="SEA73887.1"/>
    </source>
</evidence>
<dbReference type="RefSeq" id="WP_092699859.1">
    <property type="nucleotide sequence ID" value="NZ_CAXIQL010000071.1"/>
</dbReference>
<dbReference type="GO" id="GO:0022857">
    <property type="term" value="F:transmembrane transporter activity"/>
    <property type="evidence" value="ECO:0007669"/>
    <property type="project" value="UniProtKB-ARBA"/>
</dbReference>
<sequence length="267" mass="28678">MSEAANAPGEGGRLPGNAPPLIRLRGVTKVYGEGALAFQALKGVDLDITQGDFVAIMGPSGSGKSTAMNTLGCLDRPTAGEYLFKGVHVESLSRDERARLRRQYFGFVFQGFNLLARTSAQENVELPLLYRGESATARHAAAARALDAVGLKGWEHHTPSELSGGQQQRVAIARAIVTEPAVLLADEPTGNLDTQRSQEIMELLWRLNAEQGITVLMVTHEPDMAAYARRIVRFVDGRVDSDAPNPHPVGLRAHAAVEPVVPAPEVS</sequence>
<dbReference type="GO" id="GO:0016887">
    <property type="term" value="F:ATP hydrolysis activity"/>
    <property type="evidence" value="ECO:0007669"/>
    <property type="project" value="InterPro"/>
</dbReference>
<evidence type="ECO:0000256" key="3">
    <source>
        <dbReference type="ARBA" id="ARBA00022741"/>
    </source>
</evidence>
<organism evidence="9 10">
    <name type="scientific">Acidovorax soli</name>
    <dbReference type="NCBI Taxonomy" id="592050"/>
    <lineage>
        <taxon>Bacteria</taxon>
        <taxon>Pseudomonadati</taxon>
        <taxon>Pseudomonadota</taxon>
        <taxon>Betaproteobacteria</taxon>
        <taxon>Burkholderiales</taxon>
        <taxon>Comamonadaceae</taxon>
        <taxon>Acidovorax</taxon>
    </lineage>
</organism>
<keyword evidence="5" id="KW-0472">Membrane</keyword>
<evidence type="ECO:0000256" key="2">
    <source>
        <dbReference type="ARBA" id="ARBA00022475"/>
    </source>
</evidence>
<dbReference type="Pfam" id="PF00005">
    <property type="entry name" value="ABC_tran"/>
    <property type="match status" value="1"/>
</dbReference>
<evidence type="ECO:0000256" key="1">
    <source>
        <dbReference type="ARBA" id="ARBA00022448"/>
    </source>
</evidence>
<dbReference type="PANTHER" id="PTHR42798:SF6">
    <property type="entry name" value="CELL DIVISION ATP-BINDING PROTEIN FTSE"/>
    <property type="match status" value="1"/>
</dbReference>
<dbReference type="InterPro" id="IPR017911">
    <property type="entry name" value="MacB-like_ATP-bd"/>
</dbReference>
<protein>
    <submittedName>
        <fullName evidence="9">Putative ABC transport system ATP-binding protein</fullName>
    </submittedName>
</protein>
<reference evidence="10" key="1">
    <citation type="submission" date="2016-10" db="EMBL/GenBank/DDBJ databases">
        <authorList>
            <person name="Varghese N."/>
            <person name="Submissions S."/>
        </authorList>
    </citation>
    <scope>NUCLEOTIDE SEQUENCE [LARGE SCALE GENOMIC DNA]</scope>
    <source>
        <strain evidence="10">DSM 25157</strain>
    </source>
</reference>
<dbReference type="AlphaFoldDB" id="A0A1H4DMQ1"/>
<keyword evidence="5" id="KW-1133">Transmembrane helix</keyword>
<keyword evidence="2" id="KW-1003">Cell membrane</keyword>
<dbReference type="GO" id="GO:0046677">
    <property type="term" value="P:response to antibiotic"/>
    <property type="evidence" value="ECO:0007669"/>
    <property type="project" value="UniProtKB-KW"/>
</dbReference>
<name>A0A1H4DMQ1_9BURK</name>
<dbReference type="InterPro" id="IPR003593">
    <property type="entry name" value="AAA+_ATPase"/>
</dbReference>
<keyword evidence="3" id="KW-0547">Nucleotide-binding</keyword>